<evidence type="ECO:0000313" key="2">
    <source>
        <dbReference type="EMBL" id="OJF96058.1"/>
    </source>
</evidence>
<name>A0A657LRG6_9HYPH</name>
<evidence type="ECO:0008006" key="4">
    <source>
        <dbReference type="Google" id="ProtNLM"/>
    </source>
</evidence>
<feature type="chain" id="PRO_5024847956" description="DUF4440 domain-containing protein" evidence="1">
    <location>
        <begin position="24"/>
        <end position="148"/>
    </location>
</feature>
<comment type="caution">
    <text evidence="2">The sequence shown here is derived from an EMBL/GenBank/DDBJ whole genome shotgun (WGS) entry which is preliminary data.</text>
</comment>
<protein>
    <recommendedName>
        <fullName evidence="4">DUF4440 domain-containing protein</fullName>
    </recommendedName>
</protein>
<evidence type="ECO:0000313" key="3">
    <source>
        <dbReference type="Proteomes" id="UP000182661"/>
    </source>
</evidence>
<keyword evidence="1" id="KW-0732">Signal</keyword>
<dbReference type="EMBL" id="LSRP01000090">
    <property type="protein sequence ID" value="OJF96058.1"/>
    <property type="molecule type" value="Genomic_DNA"/>
</dbReference>
<dbReference type="OrthoDB" id="5455653at2"/>
<feature type="signal peptide" evidence="1">
    <location>
        <begin position="1"/>
        <end position="23"/>
    </location>
</feature>
<proteinExistence type="predicted"/>
<gene>
    <name evidence="2" type="ORF">AX760_18570</name>
</gene>
<dbReference type="Proteomes" id="UP000182661">
    <property type="component" value="Unassembled WGS sequence"/>
</dbReference>
<reference evidence="2 3" key="1">
    <citation type="submission" date="2016-02" db="EMBL/GenBank/DDBJ databases">
        <title>Genome sequencing of a beta-galactosidase producing bacteria Rhizobium sp. 59.</title>
        <authorList>
            <person name="Wang D."/>
            <person name="Kot W."/>
            <person name="Qin Y."/>
            <person name="Hansen L."/>
            <person name="Naqvi K."/>
            <person name="Rensing C."/>
        </authorList>
    </citation>
    <scope>NUCLEOTIDE SEQUENCE [LARGE SCALE GENOMIC DNA]</scope>
    <source>
        <strain evidence="2 3">59</strain>
    </source>
</reference>
<dbReference type="AlphaFoldDB" id="A0A657LRG6"/>
<organism evidence="2 3">
    <name type="scientific">Pararhizobium antarcticum</name>
    <dbReference type="NCBI Taxonomy" id="1798805"/>
    <lineage>
        <taxon>Bacteria</taxon>
        <taxon>Pseudomonadati</taxon>
        <taxon>Pseudomonadota</taxon>
        <taxon>Alphaproteobacteria</taxon>
        <taxon>Hyphomicrobiales</taxon>
        <taxon>Rhizobiaceae</taxon>
        <taxon>Rhizobium/Agrobacterium group</taxon>
        <taxon>Pararhizobium</taxon>
    </lineage>
</organism>
<accession>A0A657LRG6</accession>
<keyword evidence="3" id="KW-1185">Reference proteome</keyword>
<dbReference type="RefSeq" id="WP_071833587.1">
    <property type="nucleotide sequence ID" value="NZ_LSRP01000090.1"/>
</dbReference>
<evidence type="ECO:0000256" key="1">
    <source>
        <dbReference type="SAM" id="SignalP"/>
    </source>
</evidence>
<sequence>MLRRAAIVLLSATMALSTAPAFAQSSEEVSARIEQLHGDAPGFDEAFKLVTEAMKFGDPVTISDLGNYPLTVNANGETYDILAAKDLLDNYDTLVMQETQTAVSEQRFGDLIVNSDGVGFANGALWMAGICDTDDCSKTHWAIISINN</sequence>